<accession>A0ABS5HJT7</accession>
<keyword evidence="2" id="KW-1185">Reference proteome</keyword>
<evidence type="ECO:0000313" key="2">
    <source>
        <dbReference type="Proteomes" id="UP000682951"/>
    </source>
</evidence>
<sequence>MENNTTNAVKLLMVHVKIDNNLIEKIEDGMNLLQRFIDMKFKNQMSNLIVGRFGVVGSGVD</sequence>
<reference evidence="1 2" key="1">
    <citation type="submission" date="2021-04" db="EMBL/GenBank/DDBJ databases">
        <title>Molecular and phenotypic characterization and identification of bacterial isolates recovered from the Anatolian ground squirrels (Spermophilus xanthoprymnus) and which have the potential to form a new species in the Campylobacter genus.</title>
        <authorList>
            <person name="Aydin F."/>
            <person name="Abay S."/>
            <person name="Kayman T."/>
            <person name="Karakaya E."/>
            <person name="Mustak H.K."/>
            <person name="Mustak I.B."/>
            <person name="Bilgin N."/>
            <person name="Duzler A."/>
            <person name="Sahin O."/>
            <person name="Guran O."/>
            <person name="Saticioglu I.B."/>
        </authorList>
    </citation>
    <scope>NUCLEOTIDE SEQUENCE [LARGE SCALE GENOMIC DNA]</scope>
    <source>
        <strain evidence="2">faydin-G24</strain>
    </source>
</reference>
<name>A0ABS5HJT7_9BACT</name>
<comment type="caution">
    <text evidence="1">The sequence shown here is derived from an EMBL/GenBank/DDBJ whole genome shotgun (WGS) entry which is preliminary data.</text>
</comment>
<proteinExistence type="predicted"/>
<dbReference type="Proteomes" id="UP000682951">
    <property type="component" value="Unassembled WGS sequence"/>
</dbReference>
<evidence type="ECO:0000313" key="1">
    <source>
        <dbReference type="EMBL" id="MBR8464326.1"/>
    </source>
</evidence>
<protein>
    <submittedName>
        <fullName evidence="1">Uncharacterized protein</fullName>
    </submittedName>
</protein>
<organism evidence="1 2">
    <name type="scientific">Campylobacter anatolicus</name>
    <dbReference type="NCBI Taxonomy" id="2829105"/>
    <lineage>
        <taxon>Bacteria</taxon>
        <taxon>Pseudomonadati</taxon>
        <taxon>Campylobacterota</taxon>
        <taxon>Epsilonproteobacteria</taxon>
        <taxon>Campylobacterales</taxon>
        <taxon>Campylobacteraceae</taxon>
        <taxon>Campylobacter</taxon>
    </lineage>
</organism>
<gene>
    <name evidence="1" type="ORF">KDD93_07090</name>
</gene>
<dbReference type="RefSeq" id="WP_212142246.1">
    <property type="nucleotide sequence ID" value="NZ_JAGSSW010000007.1"/>
</dbReference>
<dbReference type="EMBL" id="JAGSSW010000007">
    <property type="protein sequence ID" value="MBR8464326.1"/>
    <property type="molecule type" value="Genomic_DNA"/>
</dbReference>